<organism evidence="2 3">
    <name type="scientific">Fraxinus pennsylvanica</name>
    <dbReference type="NCBI Taxonomy" id="56036"/>
    <lineage>
        <taxon>Eukaryota</taxon>
        <taxon>Viridiplantae</taxon>
        <taxon>Streptophyta</taxon>
        <taxon>Embryophyta</taxon>
        <taxon>Tracheophyta</taxon>
        <taxon>Spermatophyta</taxon>
        <taxon>Magnoliopsida</taxon>
        <taxon>eudicotyledons</taxon>
        <taxon>Gunneridae</taxon>
        <taxon>Pentapetalae</taxon>
        <taxon>asterids</taxon>
        <taxon>lamiids</taxon>
        <taxon>Lamiales</taxon>
        <taxon>Oleaceae</taxon>
        <taxon>Oleeae</taxon>
        <taxon>Fraxinus</taxon>
    </lineage>
</organism>
<dbReference type="EMBL" id="OU503040">
    <property type="protein sequence ID" value="CAI9761343.1"/>
    <property type="molecule type" value="Genomic_DNA"/>
</dbReference>
<dbReference type="Proteomes" id="UP000834106">
    <property type="component" value="Chromosome 5"/>
</dbReference>
<dbReference type="InterPro" id="IPR025064">
    <property type="entry name" value="DUF4005"/>
</dbReference>
<sequence>MEKSTRWLKGFLGLKKDKENVENNSNYSEKKEKRRWSFVKSAQAEVAIVILTSHGKGGFDWSFMAEDYKFSTTQSTPRFVTCGQANSLVTPTKSVFGDGFFRQYSKYPNYMSNTQSFRAKLRSLSDPKNDPTPSLRSGFR</sequence>
<keyword evidence="3" id="KW-1185">Reference proteome</keyword>
<protein>
    <recommendedName>
        <fullName evidence="1">DUF4005 domain-containing protein</fullName>
    </recommendedName>
</protein>
<dbReference type="Pfam" id="PF13178">
    <property type="entry name" value="DUF4005"/>
    <property type="match status" value="1"/>
</dbReference>
<evidence type="ECO:0000259" key="1">
    <source>
        <dbReference type="Pfam" id="PF13178"/>
    </source>
</evidence>
<name>A0AAD1Z2X7_9LAMI</name>
<accession>A0AAD1Z2X7</accession>
<proteinExistence type="predicted"/>
<evidence type="ECO:0000313" key="3">
    <source>
        <dbReference type="Proteomes" id="UP000834106"/>
    </source>
</evidence>
<dbReference type="AlphaFoldDB" id="A0AAD1Z2X7"/>
<evidence type="ECO:0000313" key="2">
    <source>
        <dbReference type="EMBL" id="CAI9761343.1"/>
    </source>
</evidence>
<reference evidence="2" key="1">
    <citation type="submission" date="2023-05" db="EMBL/GenBank/DDBJ databases">
        <authorList>
            <person name="Huff M."/>
        </authorList>
    </citation>
    <scope>NUCLEOTIDE SEQUENCE</scope>
</reference>
<gene>
    <name evidence="2" type="ORF">FPE_LOCUS8773</name>
</gene>
<feature type="domain" description="DUF4005" evidence="1">
    <location>
        <begin position="68"/>
        <end position="132"/>
    </location>
</feature>